<feature type="domain" description="HTH cro/C1-type" evidence="2">
    <location>
        <begin position="11"/>
        <end position="65"/>
    </location>
</feature>
<accession>A0ABX3ADW3</accession>
<evidence type="ECO:0000256" key="1">
    <source>
        <dbReference type="ARBA" id="ARBA00023125"/>
    </source>
</evidence>
<protein>
    <recommendedName>
        <fullName evidence="2">HTH cro/C1-type domain-containing protein</fullName>
    </recommendedName>
</protein>
<dbReference type="SUPFAM" id="SSF47413">
    <property type="entry name" value="lambda repressor-like DNA-binding domains"/>
    <property type="match status" value="1"/>
</dbReference>
<evidence type="ECO:0000313" key="3">
    <source>
        <dbReference type="EMBL" id="ODR49953.1"/>
    </source>
</evidence>
<dbReference type="InterPro" id="IPR001387">
    <property type="entry name" value="Cro/C1-type_HTH"/>
</dbReference>
<dbReference type="CDD" id="cd00093">
    <property type="entry name" value="HTH_XRE"/>
    <property type="match status" value="1"/>
</dbReference>
<dbReference type="PANTHER" id="PTHR46558">
    <property type="entry name" value="TRACRIPTIONAL REGULATORY PROTEIN-RELATED-RELATED"/>
    <property type="match status" value="1"/>
</dbReference>
<evidence type="ECO:0000313" key="4">
    <source>
        <dbReference type="Proteomes" id="UP000094869"/>
    </source>
</evidence>
<dbReference type="Gene3D" id="1.10.260.40">
    <property type="entry name" value="lambda repressor-like DNA-binding domains"/>
    <property type="match status" value="1"/>
</dbReference>
<proteinExistence type="predicted"/>
<sequence length="249" mass="28408">MFDLSRVGKQIKKYRINADMTQMELAERMGVSFQAVSSWERSETMPDISRLVELGEIFRVSVDEILDHQEKTSTVKRLINPQDEEISIKELEELEGIIKPSDISKYKLKIGSMEEIEYIITFVGRDMATELVESNKDLINSIYDMNAVAPFISRELMDNIVCENLSKIKDIQELLYLVSFTGRETADKAALQFEKADLTMEQIVSLAPFISRETVDKMVLSSGLHAECLQDIFPLLPFISNDIIKEILG</sequence>
<dbReference type="PROSITE" id="PS50943">
    <property type="entry name" value="HTH_CROC1"/>
    <property type="match status" value="1"/>
</dbReference>
<gene>
    <name evidence="3" type="ORF">BEI63_22835</name>
</gene>
<dbReference type="Pfam" id="PF01381">
    <property type="entry name" value="HTH_3"/>
    <property type="match status" value="1"/>
</dbReference>
<keyword evidence="4" id="KW-1185">Reference proteome</keyword>
<keyword evidence="1" id="KW-0238">DNA-binding</keyword>
<reference evidence="3 4" key="1">
    <citation type="submission" date="2016-08" db="EMBL/GenBank/DDBJ databases">
        <title>Characterization of Isolates of Eisenbergiella tayi Derived from Blood Cultures, Using Whole Genome Sequencing.</title>
        <authorList>
            <person name="Bernier A.-M."/>
            <person name="Burdz T."/>
            <person name="Wiebe D."/>
            <person name="Bernard K."/>
        </authorList>
    </citation>
    <scope>NUCLEOTIDE SEQUENCE [LARGE SCALE GENOMIC DNA]</scope>
    <source>
        <strain evidence="3 4">NML120146</strain>
    </source>
</reference>
<name>A0ABX3ADW3_9FIRM</name>
<comment type="caution">
    <text evidence="3">The sequence shown here is derived from an EMBL/GenBank/DDBJ whole genome shotgun (WGS) entry which is preliminary data.</text>
</comment>
<evidence type="ECO:0000259" key="2">
    <source>
        <dbReference type="PROSITE" id="PS50943"/>
    </source>
</evidence>
<dbReference type="InterPro" id="IPR010982">
    <property type="entry name" value="Lambda_DNA-bd_dom_sf"/>
</dbReference>
<organism evidence="3 4">
    <name type="scientific">Eisenbergiella tayi</name>
    <dbReference type="NCBI Taxonomy" id="1432052"/>
    <lineage>
        <taxon>Bacteria</taxon>
        <taxon>Bacillati</taxon>
        <taxon>Bacillota</taxon>
        <taxon>Clostridia</taxon>
        <taxon>Lachnospirales</taxon>
        <taxon>Lachnospiraceae</taxon>
        <taxon>Eisenbergiella</taxon>
    </lineage>
</organism>
<dbReference type="RefSeq" id="WP_069410727.1">
    <property type="nucleotide sequence ID" value="NZ_DBFYTW010000267.1"/>
</dbReference>
<dbReference type="PANTHER" id="PTHR46558:SF11">
    <property type="entry name" value="HTH-TYPE TRANSCRIPTIONAL REGULATOR XRE"/>
    <property type="match status" value="1"/>
</dbReference>
<dbReference type="EMBL" id="MEHD01000036">
    <property type="protein sequence ID" value="ODR49953.1"/>
    <property type="molecule type" value="Genomic_DNA"/>
</dbReference>
<dbReference type="SMART" id="SM00530">
    <property type="entry name" value="HTH_XRE"/>
    <property type="match status" value="1"/>
</dbReference>
<dbReference type="Proteomes" id="UP000094869">
    <property type="component" value="Unassembled WGS sequence"/>
</dbReference>